<comment type="caution">
    <text evidence="1">The sequence shown here is derived from an EMBL/GenBank/DDBJ whole genome shotgun (WGS) entry which is preliminary data.</text>
</comment>
<evidence type="ECO:0000313" key="1">
    <source>
        <dbReference type="EMBL" id="MDT0278238.1"/>
    </source>
</evidence>
<dbReference type="RefSeq" id="WP_311347036.1">
    <property type="nucleotide sequence ID" value="NZ_JAVREI010000022.1"/>
</dbReference>
<reference evidence="2" key="1">
    <citation type="submission" date="2023-07" db="EMBL/GenBank/DDBJ databases">
        <title>30 novel species of actinomycetes from the DSMZ collection.</title>
        <authorList>
            <person name="Nouioui I."/>
        </authorList>
    </citation>
    <scope>NUCLEOTIDE SEQUENCE [LARGE SCALE GENOMIC DNA]</scope>
    <source>
        <strain evidence="2">DSM 46792</strain>
    </source>
</reference>
<dbReference type="Proteomes" id="UP001183222">
    <property type="component" value="Unassembled WGS sequence"/>
</dbReference>
<gene>
    <name evidence="1" type="ORF">RM425_20240</name>
</gene>
<name>A0ABU2KDH3_9ACTN</name>
<protein>
    <submittedName>
        <fullName evidence="1">Uncharacterized protein</fullName>
    </submittedName>
</protein>
<dbReference type="EMBL" id="JAVREI010000022">
    <property type="protein sequence ID" value="MDT0278238.1"/>
    <property type="molecule type" value="Genomic_DNA"/>
</dbReference>
<accession>A0ABU2KDH3</accession>
<keyword evidence="2" id="KW-1185">Reference proteome</keyword>
<organism evidence="1 2">
    <name type="scientific">Blastococcus goldschmidtiae</name>
    <dbReference type="NCBI Taxonomy" id="3075546"/>
    <lineage>
        <taxon>Bacteria</taxon>
        <taxon>Bacillati</taxon>
        <taxon>Actinomycetota</taxon>
        <taxon>Actinomycetes</taxon>
        <taxon>Geodermatophilales</taxon>
        <taxon>Geodermatophilaceae</taxon>
        <taxon>Blastococcus</taxon>
    </lineage>
</organism>
<evidence type="ECO:0000313" key="2">
    <source>
        <dbReference type="Proteomes" id="UP001183222"/>
    </source>
</evidence>
<proteinExistence type="predicted"/>
<sequence length="102" mass="10422">MADTVRDSHAVGVLSTFSSIDMSALHSHKNGVVGPPAQRPTEPRAARKIDLIDGWGGSSPPDTVDIGGRIITSQQVSNSTACSAASWFSAGWSASTSPLSGG</sequence>